<accession>H3KER8</accession>
<dbReference type="AlphaFoldDB" id="H3KER8"/>
<gene>
    <name evidence="2" type="ORF">HMPREF9440_01233</name>
</gene>
<dbReference type="EMBL" id="AFBQ01000170">
    <property type="protein sequence ID" value="EHY31389.1"/>
    <property type="molecule type" value="Genomic_DNA"/>
</dbReference>
<feature type="compositionally biased region" description="Polar residues" evidence="1">
    <location>
        <begin position="66"/>
        <end position="78"/>
    </location>
</feature>
<evidence type="ECO:0000313" key="3">
    <source>
        <dbReference type="Proteomes" id="UP000004956"/>
    </source>
</evidence>
<evidence type="ECO:0000256" key="1">
    <source>
        <dbReference type="SAM" id="MobiDB-lite"/>
    </source>
</evidence>
<proteinExistence type="predicted"/>
<comment type="caution">
    <text evidence="2">The sequence shown here is derived from an EMBL/GenBank/DDBJ whole genome shotgun (WGS) entry which is preliminary data.</text>
</comment>
<name>H3KER8_9BURK</name>
<evidence type="ECO:0000313" key="2">
    <source>
        <dbReference type="EMBL" id="EHY31389.1"/>
    </source>
</evidence>
<keyword evidence="3" id="KW-1185">Reference proteome</keyword>
<protein>
    <submittedName>
        <fullName evidence="2">Uncharacterized protein</fullName>
    </submittedName>
</protein>
<organism evidence="2 3">
    <name type="scientific">Sutterella parvirubra YIT 11816</name>
    <dbReference type="NCBI Taxonomy" id="762967"/>
    <lineage>
        <taxon>Bacteria</taxon>
        <taxon>Pseudomonadati</taxon>
        <taxon>Pseudomonadota</taxon>
        <taxon>Betaproteobacteria</taxon>
        <taxon>Burkholderiales</taxon>
        <taxon>Sutterellaceae</taxon>
        <taxon>Sutterella</taxon>
    </lineage>
</organism>
<sequence>MRGAGRIPLFDTRPGSWGKAPETGHQAPDRRAPAALPSAARPLTRRPRKEVVPHPSLSKRCAKNAETASQCRRSNGQENLPDRAVNRAKRAVAHPF</sequence>
<dbReference type="Proteomes" id="UP000004956">
    <property type="component" value="Unassembled WGS sequence"/>
</dbReference>
<feature type="compositionally biased region" description="Basic residues" evidence="1">
    <location>
        <begin position="86"/>
        <end position="96"/>
    </location>
</feature>
<feature type="region of interest" description="Disordered" evidence="1">
    <location>
        <begin position="1"/>
        <end position="96"/>
    </location>
</feature>
<feature type="compositionally biased region" description="Low complexity" evidence="1">
    <location>
        <begin position="33"/>
        <end position="42"/>
    </location>
</feature>
<reference evidence="2 3" key="1">
    <citation type="submission" date="2011-11" db="EMBL/GenBank/DDBJ databases">
        <authorList>
            <person name="Weinstock G."/>
            <person name="Sodergren E."/>
            <person name="Clifton S."/>
            <person name="Fulton L."/>
            <person name="Fulton B."/>
            <person name="Courtney L."/>
            <person name="Fronick C."/>
            <person name="Harrison M."/>
            <person name="Strong C."/>
            <person name="Farmer C."/>
            <person name="Delahaunty K."/>
            <person name="Markovic C."/>
            <person name="Hall O."/>
            <person name="Minx P."/>
            <person name="Tomlinson C."/>
            <person name="Mitreva M."/>
            <person name="Hou S."/>
            <person name="Chen J."/>
            <person name="Wollam A."/>
            <person name="Pepin K.H."/>
            <person name="Johnson M."/>
            <person name="Bhonagiri V."/>
            <person name="Zhang X."/>
            <person name="Suruliraj S."/>
            <person name="Warren W."/>
            <person name="Chinwalla A."/>
            <person name="Mardis E.R."/>
            <person name="Wilson R.K."/>
        </authorList>
    </citation>
    <scope>NUCLEOTIDE SEQUENCE [LARGE SCALE GENOMIC DNA]</scope>
    <source>
        <strain evidence="2 3">YIT 11816</strain>
    </source>
</reference>
<dbReference type="STRING" id="762967.HMPREF9440_01233"/>
<dbReference type="HOGENOM" id="CLU_2358627_0_0_4"/>